<dbReference type="EMBL" id="MU275986">
    <property type="protein sequence ID" value="KAI0044344.1"/>
    <property type="molecule type" value="Genomic_DNA"/>
</dbReference>
<proteinExistence type="predicted"/>
<organism evidence="1 2">
    <name type="scientific">Auriscalpium vulgare</name>
    <dbReference type="NCBI Taxonomy" id="40419"/>
    <lineage>
        <taxon>Eukaryota</taxon>
        <taxon>Fungi</taxon>
        <taxon>Dikarya</taxon>
        <taxon>Basidiomycota</taxon>
        <taxon>Agaricomycotina</taxon>
        <taxon>Agaricomycetes</taxon>
        <taxon>Russulales</taxon>
        <taxon>Auriscalpiaceae</taxon>
        <taxon>Auriscalpium</taxon>
    </lineage>
</organism>
<reference evidence="1" key="1">
    <citation type="submission" date="2021-02" db="EMBL/GenBank/DDBJ databases">
        <authorList>
            <consortium name="DOE Joint Genome Institute"/>
            <person name="Ahrendt S."/>
            <person name="Looney B.P."/>
            <person name="Miyauchi S."/>
            <person name="Morin E."/>
            <person name="Drula E."/>
            <person name="Courty P.E."/>
            <person name="Chicoki N."/>
            <person name="Fauchery L."/>
            <person name="Kohler A."/>
            <person name="Kuo A."/>
            <person name="Labutti K."/>
            <person name="Pangilinan J."/>
            <person name="Lipzen A."/>
            <person name="Riley R."/>
            <person name="Andreopoulos W."/>
            <person name="He G."/>
            <person name="Johnson J."/>
            <person name="Barry K.W."/>
            <person name="Grigoriev I.V."/>
            <person name="Nagy L."/>
            <person name="Hibbett D."/>
            <person name="Henrissat B."/>
            <person name="Matheny P.B."/>
            <person name="Labbe J."/>
            <person name="Martin F."/>
        </authorList>
    </citation>
    <scope>NUCLEOTIDE SEQUENCE</scope>
    <source>
        <strain evidence="1">FP105234-sp</strain>
    </source>
</reference>
<dbReference type="Proteomes" id="UP000814033">
    <property type="component" value="Unassembled WGS sequence"/>
</dbReference>
<evidence type="ECO:0000313" key="1">
    <source>
        <dbReference type="EMBL" id="KAI0044344.1"/>
    </source>
</evidence>
<accession>A0ACB8RJJ4</accession>
<name>A0ACB8RJJ4_9AGAM</name>
<reference evidence="1" key="2">
    <citation type="journal article" date="2022" name="New Phytol.">
        <title>Evolutionary transition to the ectomycorrhizal habit in the genomes of a hyperdiverse lineage of mushroom-forming fungi.</title>
        <authorList>
            <person name="Looney B."/>
            <person name="Miyauchi S."/>
            <person name="Morin E."/>
            <person name="Drula E."/>
            <person name="Courty P.E."/>
            <person name="Kohler A."/>
            <person name="Kuo A."/>
            <person name="LaButti K."/>
            <person name="Pangilinan J."/>
            <person name="Lipzen A."/>
            <person name="Riley R."/>
            <person name="Andreopoulos W."/>
            <person name="He G."/>
            <person name="Johnson J."/>
            <person name="Nolan M."/>
            <person name="Tritt A."/>
            <person name="Barry K.W."/>
            <person name="Grigoriev I.V."/>
            <person name="Nagy L.G."/>
            <person name="Hibbett D."/>
            <person name="Henrissat B."/>
            <person name="Matheny P.B."/>
            <person name="Labbe J."/>
            <person name="Martin F.M."/>
        </authorList>
    </citation>
    <scope>NUCLEOTIDE SEQUENCE</scope>
    <source>
        <strain evidence="1">FP105234-sp</strain>
    </source>
</reference>
<keyword evidence="2" id="KW-1185">Reference proteome</keyword>
<sequence>MPSSQPLSDSPSRPETRGQPRTGQPITQADISTVFLQRVRIPLRWCYPVTASPLAALDDIRLLPETAQLRR</sequence>
<comment type="caution">
    <text evidence="1">The sequence shown here is derived from an EMBL/GenBank/DDBJ whole genome shotgun (WGS) entry which is preliminary data.</text>
</comment>
<evidence type="ECO:0000313" key="2">
    <source>
        <dbReference type="Proteomes" id="UP000814033"/>
    </source>
</evidence>
<protein>
    <submittedName>
        <fullName evidence="1">Uncharacterized protein</fullName>
    </submittedName>
</protein>
<gene>
    <name evidence="1" type="ORF">FA95DRAFT_1562344</name>
</gene>